<feature type="domain" description="CxC2-like cysteine cluster KDZ transposase-associated" evidence="5">
    <location>
        <begin position="94"/>
        <end position="194"/>
    </location>
</feature>
<dbReference type="EMBL" id="JARKIE010000062">
    <property type="protein sequence ID" value="KAJ7690849.1"/>
    <property type="molecule type" value="Genomic_DNA"/>
</dbReference>
<comment type="caution">
    <text evidence="6">The sequence shown here is derived from an EMBL/GenBank/DDBJ whole genome shotgun (WGS) entry which is preliminary data.</text>
</comment>
<keyword evidence="2" id="KW-0812">Transmembrane</keyword>
<evidence type="ECO:0000256" key="1">
    <source>
        <dbReference type="ARBA" id="ARBA00004127"/>
    </source>
</evidence>
<keyword evidence="4" id="KW-0472">Membrane</keyword>
<reference evidence="6" key="1">
    <citation type="submission" date="2023-03" db="EMBL/GenBank/DDBJ databases">
        <title>Massive genome expansion in bonnet fungi (Mycena s.s.) driven by repeated elements and novel gene families across ecological guilds.</title>
        <authorList>
            <consortium name="Lawrence Berkeley National Laboratory"/>
            <person name="Harder C.B."/>
            <person name="Miyauchi S."/>
            <person name="Viragh M."/>
            <person name="Kuo A."/>
            <person name="Thoen E."/>
            <person name="Andreopoulos B."/>
            <person name="Lu D."/>
            <person name="Skrede I."/>
            <person name="Drula E."/>
            <person name="Henrissat B."/>
            <person name="Morin E."/>
            <person name="Kohler A."/>
            <person name="Barry K."/>
            <person name="LaButti K."/>
            <person name="Morin E."/>
            <person name="Salamov A."/>
            <person name="Lipzen A."/>
            <person name="Mereny Z."/>
            <person name="Hegedus B."/>
            <person name="Baldrian P."/>
            <person name="Stursova M."/>
            <person name="Weitz H."/>
            <person name="Taylor A."/>
            <person name="Grigoriev I.V."/>
            <person name="Nagy L.G."/>
            <person name="Martin F."/>
            <person name="Kauserud H."/>
        </authorList>
    </citation>
    <scope>NUCLEOTIDE SEQUENCE</scope>
    <source>
        <strain evidence="6">CBHHK067</strain>
    </source>
</reference>
<dbReference type="Proteomes" id="UP001221757">
    <property type="component" value="Unassembled WGS sequence"/>
</dbReference>
<dbReference type="GO" id="GO:0012505">
    <property type="term" value="C:endomembrane system"/>
    <property type="evidence" value="ECO:0007669"/>
    <property type="project" value="UniProtKB-SubCell"/>
</dbReference>
<keyword evidence="3" id="KW-1133">Transmembrane helix</keyword>
<organism evidence="6 7">
    <name type="scientific">Mycena rosella</name>
    <name type="common">Pink bonnet</name>
    <name type="synonym">Agaricus rosellus</name>
    <dbReference type="NCBI Taxonomy" id="1033263"/>
    <lineage>
        <taxon>Eukaryota</taxon>
        <taxon>Fungi</taxon>
        <taxon>Dikarya</taxon>
        <taxon>Basidiomycota</taxon>
        <taxon>Agaricomycotina</taxon>
        <taxon>Agaricomycetes</taxon>
        <taxon>Agaricomycetidae</taxon>
        <taxon>Agaricales</taxon>
        <taxon>Marasmiineae</taxon>
        <taxon>Mycenaceae</taxon>
        <taxon>Mycena</taxon>
    </lineage>
</organism>
<evidence type="ECO:0000256" key="4">
    <source>
        <dbReference type="ARBA" id="ARBA00023136"/>
    </source>
</evidence>
<evidence type="ECO:0000256" key="3">
    <source>
        <dbReference type="ARBA" id="ARBA00022989"/>
    </source>
</evidence>
<dbReference type="Pfam" id="PF18803">
    <property type="entry name" value="CxC2"/>
    <property type="match status" value="1"/>
</dbReference>
<protein>
    <recommendedName>
        <fullName evidence="5">CxC2-like cysteine cluster KDZ transposase-associated domain-containing protein</fullName>
    </recommendedName>
</protein>
<comment type="subcellular location">
    <subcellularLocation>
        <location evidence="1">Endomembrane system</location>
        <topology evidence="1">Multi-pass membrane protein</topology>
    </subcellularLocation>
</comment>
<name>A0AAD7GEK8_MYCRO</name>
<sequence>MKNVGHMDELKAQETIFLQTLLSRHHDPLLLTWCTCGKNNRKMGCSNCLDSEMLCRQCWLDKHCMMPPHWALIWNATDKFFEKSNFCHVRKNTVIGLGHHGQLCRDAELRRTFTSVHSNGVHAITLAFCRCPTADGQCSTPEFQQLLHAGIFPGSIKEPKTGYTLGVLEYYCQLRSQGKGSAYNFVHVLRRMADPFFMGSVLDIYINFIVVTRFHQHLDIILKRSYAHMPDDALPGEVECPYPNRLIGYLGLQCAACPERGVNMPLIFNVPNYLRHLVSQHFTLDGSFKTNLFFKRDDSSDTALTDGKMYFPLQKEFDAIAKSYAIPDEDKGIAPTLLYLVSSQEDHAFLSKIIHSVGDYYPLWQLVYQTTVFLSRSSISIGIPPISARLLPLLAIL</sequence>
<dbReference type="InterPro" id="IPR041457">
    <property type="entry name" value="CxC2_KDZ-assoc"/>
</dbReference>
<keyword evidence="7" id="KW-1185">Reference proteome</keyword>
<proteinExistence type="predicted"/>
<accession>A0AAD7GEK8</accession>
<dbReference type="AlphaFoldDB" id="A0AAD7GEK8"/>
<evidence type="ECO:0000259" key="5">
    <source>
        <dbReference type="Pfam" id="PF18803"/>
    </source>
</evidence>
<dbReference type="Pfam" id="PF02487">
    <property type="entry name" value="CLN3"/>
    <property type="match status" value="1"/>
</dbReference>
<dbReference type="InterPro" id="IPR003492">
    <property type="entry name" value="Battenin_disease_Cln3"/>
</dbReference>
<dbReference type="GO" id="GO:0016020">
    <property type="term" value="C:membrane"/>
    <property type="evidence" value="ECO:0007669"/>
    <property type="project" value="InterPro"/>
</dbReference>
<gene>
    <name evidence="6" type="ORF">B0H17DRAFT_1201429</name>
</gene>
<evidence type="ECO:0000313" key="7">
    <source>
        <dbReference type="Proteomes" id="UP001221757"/>
    </source>
</evidence>
<evidence type="ECO:0000313" key="6">
    <source>
        <dbReference type="EMBL" id="KAJ7690849.1"/>
    </source>
</evidence>
<evidence type="ECO:0000256" key="2">
    <source>
        <dbReference type="ARBA" id="ARBA00022692"/>
    </source>
</evidence>